<evidence type="ECO:0000313" key="3">
    <source>
        <dbReference type="Proteomes" id="UP000281553"/>
    </source>
</evidence>
<name>A0A3P7P8D1_DIBLA</name>
<reference evidence="2 3" key="1">
    <citation type="submission" date="2018-11" db="EMBL/GenBank/DDBJ databases">
        <authorList>
            <consortium name="Pathogen Informatics"/>
        </authorList>
    </citation>
    <scope>NUCLEOTIDE SEQUENCE [LARGE SCALE GENOMIC DNA]</scope>
</reference>
<proteinExistence type="predicted"/>
<feature type="non-terminal residue" evidence="2">
    <location>
        <position position="70"/>
    </location>
</feature>
<accession>A0A3P7P8D1</accession>
<dbReference type="EMBL" id="UYRU01065443">
    <property type="protein sequence ID" value="VDN16322.1"/>
    <property type="molecule type" value="Genomic_DNA"/>
</dbReference>
<dbReference type="Proteomes" id="UP000281553">
    <property type="component" value="Unassembled WGS sequence"/>
</dbReference>
<sequence length="70" mass="7622">MLIWTSWWTIFRPSMCRFGSGRPGWCPRTPPSGTLSANSPAWPPVSLAVTAKPASASSTPSTKCIPKNRF</sequence>
<dbReference type="AlphaFoldDB" id="A0A3P7P8D1"/>
<gene>
    <name evidence="2" type="ORF">DILT_LOCUS12153</name>
</gene>
<evidence type="ECO:0000313" key="2">
    <source>
        <dbReference type="EMBL" id="VDN16322.1"/>
    </source>
</evidence>
<keyword evidence="1" id="KW-0732">Signal</keyword>
<evidence type="ECO:0008006" key="4">
    <source>
        <dbReference type="Google" id="ProtNLM"/>
    </source>
</evidence>
<protein>
    <recommendedName>
        <fullName evidence="4">Secreted protein</fullName>
    </recommendedName>
</protein>
<evidence type="ECO:0000256" key="1">
    <source>
        <dbReference type="SAM" id="SignalP"/>
    </source>
</evidence>
<feature type="signal peptide" evidence="1">
    <location>
        <begin position="1"/>
        <end position="16"/>
    </location>
</feature>
<feature type="chain" id="PRO_5018261831" description="Secreted protein" evidence="1">
    <location>
        <begin position="17"/>
        <end position="70"/>
    </location>
</feature>
<keyword evidence="3" id="KW-1185">Reference proteome</keyword>
<organism evidence="2 3">
    <name type="scientific">Dibothriocephalus latus</name>
    <name type="common">Fish tapeworm</name>
    <name type="synonym">Diphyllobothrium latum</name>
    <dbReference type="NCBI Taxonomy" id="60516"/>
    <lineage>
        <taxon>Eukaryota</taxon>
        <taxon>Metazoa</taxon>
        <taxon>Spiralia</taxon>
        <taxon>Lophotrochozoa</taxon>
        <taxon>Platyhelminthes</taxon>
        <taxon>Cestoda</taxon>
        <taxon>Eucestoda</taxon>
        <taxon>Diphyllobothriidea</taxon>
        <taxon>Diphyllobothriidae</taxon>
        <taxon>Dibothriocephalus</taxon>
    </lineage>
</organism>